<evidence type="ECO:0000256" key="9">
    <source>
        <dbReference type="ARBA" id="ARBA00023136"/>
    </source>
</evidence>
<keyword evidence="6 10" id="KW-0812">Transmembrane</keyword>
<dbReference type="GO" id="GO:0016020">
    <property type="term" value="C:membrane"/>
    <property type="evidence" value="ECO:0007669"/>
    <property type="project" value="GOC"/>
</dbReference>
<organism evidence="11 12">
    <name type="scientific">Candidatus Woesebacteria bacterium GW2011_GWA1_40_43</name>
    <dbReference type="NCBI Taxonomy" id="1618553"/>
    <lineage>
        <taxon>Bacteria</taxon>
        <taxon>Candidatus Woeseibacteriota</taxon>
    </lineage>
</organism>
<dbReference type="EMBL" id="LBZA01000033">
    <property type="protein sequence ID" value="KKR63064.1"/>
    <property type="molecule type" value="Genomic_DNA"/>
</dbReference>
<evidence type="ECO:0000256" key="6">
    <source>
        <dbReference type="ARBA" id="ARBA00022692"/>
    </source>
</evidence>
<dbReference type="AlphaFoldDB" id="A0A0G0SDX2"/>
<evidence type="ECO:0000256" key="3">
    <source>
        <dbReference type="ARBA" id="ARBA00022502"/>
    </source>
</evidence>
<evidence type="ECO:0008006" key="13">
    <source>
        <dbReference type="Google" id="ProtNLM"/>
    </source>
</evidence>
<evidence type="ECO:0000256" key="1">
    <source>
        <dbReference type="ARBA" id="ARBA00004477"/>
    </source>
</evidence>
<dbReference type="Pfam" id="PF04188">
    <property type="entry name" value="Mannosyl_trans2"/>
    <property type="match status" value="1"/>
</dbReference>
<evidence type="ECO:0000256" key="8">
    <source>
        <dbReference type="ARBA" id="ARBA00022989"/>
    </source>
</evidence>
<dbReference type="Proteomes" id="UP000034293">
    <property type="component" value="Unassembled WGS sequence"/>
</dbReference>
<dbReference type="GO" id="GO:0031501">
    <property type="term" value="C:mannosyltransferase complex"/>
    <property type="evidence" value="ECO:0007669"/>
    <property type="project" value="TreeGrafter"/>
</dbReference>
<dbReference type="PANTHER" id="PTHR12468:SF2">
    <property type="entry name" value="GPI MANNOSYLTRANSFERASE 2"/>
    <property type="match status" value="1"/>
</dbReference>
<feature type="transmembrane region" description="Helical" evidence="10">
    <location>
        <begin position="150"/>
        <end position="171"/>
    </location>
</feature>
<dbReference type="GO" id="GO:0000009">
    <property type="term" value="F:alpha-1,6-mannosyltransferase activity"/>
    <property type="evidence" value="ECO:0007669"/>
    <property type="project" value="InterPro"/>
</dbReference>
<dbReference type="UniPathway" id="UPA00196"/>
<comment type="caution">
    <text evidence="11">The sequence shown here is derived from an EMBL/GenBank/DDBJ whole genome shotgun (WGS) entry which is preliminary data.</text>
</comment>
<comment type="pathway">
    <text evidence="2">Glycolipid biosynthesis; glycosylphosphatidylinositol-anchor biosynthesis.</text>
</comment>
<dbReference type="PANTHER" id="PTHR12468">
    <property type="entry name" value="GPI MANNOSYLTRANSFERASE 2"/>
    <property type="match status" value="1"/>
</dbReference>
<dbReference type="InterPro" id="IPR007315">
    <property type="entry name" value="PIG-V/Gpi18"/>
</dbReference>
<evidence type="ECO:0000256" key="5">
    <source>
        <dbReference type="ARBA" id="ARBA00022679"/>
    </source>
</evidence>
<keyword evidence="3" id="KW-0337">GPI-anchor biosynthesis</keyword>
<proteinExistence type="predicted"/>
<name>A0A0G0SDX2_9BACT</name>
<feature type="transmembrane region" description="Helical" evidence="10">
    <location>
        <begin position="238"/>
        <end position="256"/>
    </location>
</feature>
<feature type="transmembrane region" description="Helical" evidence="10">
    <location>
        <begin position="21"/>
        <end position="40"/>
    </location>
</feature>
<comment type="subcellular location">
    <subcellularLocation>
        <location evidence="1">Endoplasmic reticulum membrane</location>
        <topology evidence="1">Multi-pass membrane protein</topology>
    </subcellularLocation>
</comment>
<feature type="transmembrane region" description="Helical" evidence="10">
    <location>
        <begin position="118"/>
        <end position="138"/>
    </location>
</feature>
<evidence type="ECO:0000256" key="4">
    <source>
        <dbReference type="ARBA" id="ARBA00022676"/>
    </source>
</evidence>
<keyword evidence="8 10" id="KW-1133">Transmembrane helix</keyword>
<dbReference type="GO" id="GO:0004376">
    <property type="term" value="F:GPI mannosyltransferase activity"/>
    <property type="evidence" value="ECO:0007669"/>
    <property type="project" value="InterPro"/>
</dbReference>
<feature type="transmembrane region" description="Helical" evidence="10">
    <location>
        <begin position="376"/>
        <end position="397"/>
    </location>
</feature>
<keyword evidence="7" id="KW-0256">Endoplasmic reticulum</keyword>
<gene>
    <name evidence="11" type="ORF">UU02_C0033G0003</name>
</gene>
<keyword evidence="5" id="KW-0808">Transferase</keyword>
<feature type="transmembrane region" description="Helical" evidence="10">
    <location>
        <begin position="333"/>
        <end position="356"/>
    </location>
</feature>
<evidence type="ECO:0000313" key="12">
    <source>
        <dbReference type="Proteomes" id="UP000034293"/>
    </source>
</evidence>
<accession>A0A0G0SDX2</accession>
<keyword evidence="9 10" id="KW-0472">Membrane</keyword>
<sequence length="399" mass="45764">MKPTKSIPKSHSDFWKILPIFVTWRIILFVLAFLAVFFITKFGNRFPYADRVLSITNLPSWVWGFGNFDGVHYLKLAQNGYEAQYSQAFFPLYPLLIKLFNFFPKGNLDPSLYTDPSYFYTGIILSTALFIAALYFLLKLWGKEYSSKVAWLSILLLLSFPTSFYFGAIYSESLFFLLAVLTFWFVKKDKFILAGIMVALASATKVQGVLLTVFLAVELWEKYKGRIKNAGKDLLRDVFGVIISPLGLFAYMYYLYRKFSDPIYFLTVQPAFGAERSSLPLVTLPQVIYRYVKMLFSLDPGSLGFWNATLELFVTVISISGLIYAFRKIKFSYWIFVALVVIFPTMTGTLSSMPRYVLMAFPLLPLIAKFNKTSRYIIIAQVLLGIVLVALFIRGYWVA</sequence>
<feature type="transmembrane region" description="Helical" evidence="10">
    <location>
        <begin position="303"/>
        <end position="326"/>
    </location>
</feature>
<protein>
    <recommendedName>
        <fullName evidence="13">Glycosyltransferase RgtA/B/C/D-like domain-containing protein</fullName>
    </recommendedName>
</protein>
<dbReference type="GO" id="GO:0006506">
    <property type="term" value="P:GPI anchor biosynthetic process"/>
    <property type="evidence" value="ECO:0007669"/>
    <property type="project" value="UniProtKB-UniPathway"/>
</dbReference>
<evidence type="ECO:0000256" key="7">
    <source>
        <dbReference type="ARBA" id="ARBA00022824"/>
    </source>
</evidence>
<evidence type="ECO:0000256" key="2">
    <source>
        <dbReference type="ARBA" id="ARBA00004687"/>
    </source>
</evidence>
<reference evidence="11 12" key="1">
    <citation type="journal article" date="2015" name="Nature">
        <title>rRNA introns, odd ribosomes, and small enigmatic genomes across a large radiation of phyla.</title>
        <authorList>
            <person name="Brown C.T."/>
            <person name="Hug L.A."/>
            <person name="Thomas B.C."/>
            <person name="Sharon I."/>
            <person name="Castelle C.J."/>
            <person name="Singh A."/>
            <person name="Wilkins M.J."/>
            <person name="Williams K.H."/>
            <person name="Banfield J.F."/>
        </authorList>
    </citation>
    <scope>NUCLEOTIDE SEQUENCE [LARGE SCALE GENOMIC DNA]</scope>
</reference>
<evidence type="ECO:0000313" key="11">
    <source>
        <dbReference type="EMBL" id="KKR63064.1"/>
    </source>
</evidence>
<keyword evidence="4" id="KW-0328">Glycosyltransferase</keyword>
<feature type="transmembrane region" description="Helical" evidence="10">
    <location>
        <begin position="191"/>
        <end position="217"/>
    </location>
</feature>
<evidence type="ECO:0000256" key="10">
    <source>
        <dbReference type="SAM" id="Phobius"/>
    </source>
</evidence>